<dbReference type="InterPro" id="IPR052769">
    <property type="entry name" value="TPR_domain_protein"/>
</dbReference>
<dbReference type="PROSITE" id="PS50005">
    <property type="entry name" value="TPR"/>
    <property type="match status" value="1"/>
</dbReference>
<keyword evidence="1" id="KW-0802">TPR repeat</keyword>
<protein>
    <submittedName>
        <fullName evidence="4">Tetratricopeptide repeat protein 1</fullName>
    </submittedName>
</protein>
<dbReference type="InterPro" id="IPR019734">
    <property type="entry name" value="TPR_rpt"/>
</dbReference>
<dbReference type="Gene3D" id="1.25.40.10">
    <property type="entry name" value="Tetratricopeptide repeat domain"/>
    <property type="match status" value="1"/>
</dbReference>
<dbReference type="SMART" id="SM00028">
    <property type="entry name" value="TPR"/>
    <property type="match status" value="3"/>
</dbReference>
<accession>A0A8B8GF94</accession>
<name>A0A8B8GF94_9HEMI</name>
<feature type="repeat" description="TPR" evidence="1">
    <location>
        <begin position="161"/>
        <end position="194"/>
    </location>
</feature>
<dbReference type="Pfam" id="PF13181">
    <property type="entry name" value="TPR_8"/>
    <property type="match status" value="1"/>
</dbReference>
<dbReference type="RefSeq" id="XP_025421520.1">
    <property type="nucleotide sequence ID" value="XM_025565735.1"/>
</dbReference>
<dbReference type="CTD" id="7265"/>
<dbReference type="PANTHER" id="PTHR46014:SF1">
    <property type="entry name" value="TETRATRICOPEPTIDE REPEAT PROTEIN 1"/>
    <property type="match status" value="1"/>
</dbReference>
<reference evidence="4" key="1">
    <citation type="submission" date="2025-08" db="UniProtKB">
        <authorList>
            <consortium name="RefSeq"/>
        </authorList>
    </citation>
    <scope>IDENTIFICATION</scope>
    <source>
        <tissue evidence="4">Whole body</tissue>
    </source>
</reference>
<feature type="compositionally biased region" description="Acidic residues" evidence="2">
    <location>
        <begin position="45"/>
        <end position="58"/>
    </location>
</feature>
<dbReference type="SUPFAM" id="SSF48452">
    <property type="entry name" value="TPR-like"/>
    <property type="match status" value="1"/>
</dbReference>
<dbReference type="GeneID" id="112691473"/>
<dbReference type="InterPro" id="IPR011990">
    <property type="entry name" value="TPR-like_helical_dom_sf"/>
</dbReference>
<gene>
    <name evidence="4" type="primary">LOC112691473</name>
</gene>
<dbReference type="PANTHER" id="PTHR46014">
    <property type="entry name" value="TETRATRICOPEPTIDE REPEAT PROTEIN 1"/>
    <property type="match status" value="1"/>
</dbReference>
<keyword evidence="3" id="KW-1185">Reference proteome</keyword>
<proteinExistence type="predicted"/>
<feature type="region of interest" description="Disordered" evidence="2">
    <location>
        <begin position="29"/>
        <end position="58"/>
    </location>
</feature>
<dbReference type="Proteomes" id="UP000694846">
    <property type="component" value="Unplaced"/>
</dbReference>
<evidence type="ECO:0000256" key="2">
    <source>
        <dbReference type="SAM" id="MobiDB-lite"/>
    </source>
</evidence>
<evidence type="ECO:0000256" key="1">
    <source>
        <dbReference type="PROSITE-ProRule" id="PRU00339"/>
    </source>
</evidence>
<sequence length="258" mass="29593">MSSENGKSGIPSNEEVINELTKDLKNSAIKTDSCGDNDVSHVSELDSEAEIPLNEENEIRDEDYINDKLLKERDEKLSEEEKRNLLQEALGLKNEGNVKFKNQEHEEASKTYTNALRICPLMFPNYRAIFFANRAAAKSNINIESAIQDCTRAIELDPNYLKAYIRRSKLFERNDKLDEALEDLKKVLDIDRNHVESAYNARILQEKINERNEKLKTEMMAKLKDLGNMVLKPFGLSTQNFQVNQDPNTGGYSINFKQ</sequence>
<dbReference type="AlphaFoldDB" id="A0A8B8GF94"/>
<dbReference type="OrthoDB" id="1872379at2759"/>
<organism evidence="3 4">
    <name type="scientific">Sipha flava</name>
    <name type="common">yellow sugarcane aphid</name>
    <dbReference type="NCBI Taxonomy" id="143950"/>
    <lineage>
        <taxon>Eukaryota</taxon>
        <taxon>Metazoa</taxon>
        <taxon>Ecdysozoa</taxon>
        <taxon>Arthropoda</taxon>
        <taxon>Hexapoda</taxon>
        <taxon>Insecta</taxon>
        <taxon>Pterygota</taxon>
        <taxon>Neoptera</taxon>
        <taxon>Paraneoptera</taxon>
        <taxon>Hemiptera</taxon>
        <taxon>Sternorrhyncha</taxon>
        <taxon>Aphidomorpha</taxon>
        <taxon>Aphidoidea</taxon>
        <taxon>Aphididae</taxon>
        <taxon>Sipha</taxon>
    </lineage>
</organism>
<evidence type="ECO:0000313" key="3">
    <source>
        <dbReference type="Proteomes" id="UP000694846"/>
    </source>
</evidence>
<evidence type="ECO:0000313" key="4">
    <source>
        <dbReference type="RefSeq" id="XP_025421520.1"/>
    </source>
</evidence>